<organism evidence="2 3">
    <name type="scientific">Roseimicrobium gellanilyticum</name>
    <dbReference type="NCBI Taxonomy" id="748857"/>
    <lineage>
        <taxon>Bacteria</taxon>
        <taxon>Pseudomonadati</taxon>
        <taxon>Verrucomicrobiota</taxon>
        <taxon>Verrucomicrobiia</taxon>
        <taxon>Verrucomicrobiales</taxon>
        <taxon>Verrucomicrobiaceae</taxon>
        <taxon>Roseimicrobium</taxon>
    </lineage>
</organism>
<evidence type="ECO:0000313" key="2">
    <source>
        <dbReference type="EMBL" id="RBP43905.1"/>
    </source>
</evidence>
<name>A0A366HPK4_9BACT</name>
<accession>A0A366HPK4</accession>
<keyword evidence="2" id="KW-0808">Transferase</keyword>
<dbReference type="CDD" id="cd02440">
    <property type="entry name" value="AdoMet_MTases"/>
    <property type="match status" value="1"/>
</dbReference>
<gene>
    <name evidence="2" type="ORF">DES53_105304</name>
</gene>
<reference evidence="2 3" key="1">
    <citation type="submission" date="2018-06" db="EMBL/GenBank/DDBJ databases">
        <title>Genomic Encyclopedia of Type Strains, Phase IV (KMG-IV): sequencing the most valuable type-strain genomes for metagenomic binning, comparative biology and taxonomic classification.</title>
        <authorList>
            <person name="Goeker M."/>
        </authorList>
    </citation>
    <scope>NUCLEOTIDE SEQUENCE [LARGE SCALE GENOMIC DNA]</scope>
    <source>
        <strain evidence="2 3">DSM 25532</strain>
    </source>
</reference>
<dbReference type="InterPro" id="IPR029063">
    <property type="entry name" value="SAM-dependent_MTases_sf"/>
</dbReference>
<dbReference type="SUPFAM" id="SSF53335">
    <property type="entry name" value="S-adenosyl-L-methionine-dependent methyltransferases"/>
    <property type="match status" value="1"/>
</dbReference>
<protein>
    <submittedName>
        <fullName evidence="2">Phospholipid N-methyltransferase</fullName>
    </submittedName>
</protein>
<evidence type="ECO:0000259" key="1">
    <source>
        <dbReference type="Pfam" id="PF13649"/>
    </source>
</evidence>
<dbReference type="EMBL" id="QNRR01000005">
    <property type="protein sequence ID" value="RBP43905.1"/>
    <property type="molecule type" value="Genomic_DNA"/>
</dbReference>
<keyword evidence="3" id="KW-1185">Reference proteome</keyword>
<keyword evidence="2" id="KW-0489">Methyltransferase</keyword>
<feature type="domain" description="Methyltransferase" evidence="1">
    <location>
        <begin position="42"/>
        <end position="140"/>
    </location>
</feature>
<dbReference type="Pfam" id="PF13649">
    <property type="entry name" value="Methyltransf_25"/>
    <property type="match status" value="1"/>
</dbReference>
<dbReference type="AlphaFoldDB" id="A0A366HPK4"/>
<comment type="caution">
    <text evidence="2">The sequence shown here is derived from an EMBL/GenBank/DDBJ whole genome shotgun (WGS) entry which is preliminary data.</text>
</comment>
<dbReference type="GO" id="GO:0032259">
    <property type="term" value="P:methylation"/>
    <property type="evidence" value="ECO:0007669"/>
    <property type="project" value="UniProtKB-KW"/>
</dbReference>
<evidence type="ECO:0000313" key="3">
    <source>
        <dbReference type="Proteomes" id="UP000253426"/>
    </source>
</evidence>
<proteinExistence type="predicted"/>
<dbReference type="OrthoDB" id="9805585at2"/>
<dbReference type="InterPro" id="IPR041698">
    <property type="entry name" value="Methyltransf_25"/>
</dbReference>
<dbReference type="GO" id="GO:0008168">
    <property type="term" value="F:methyltransferase activity"/>
    <property type="evidence" value="ECO:0007669"/>
    <property type="project" value="UniProtKB-KW"/>
</dbReference>
<dbReference type="Gene3D" id="3.40.50.150">
    <property type="entry name" value="Vaccinia Virus protein VP39"/>
    <property type="match status" value="1"/>
</dbReference>
<dbReference type="Proteomes" id="UP000253426">
    <property type="component" value="Unassembled WGS sequence"/>
</dbReference>
<sequence>MSWVFLKEFVRNWETTGAVAPSSLALARRIAEAAKIHESKRVLELGPGTGALTEAVAEALPKGSEYLGLELNEIFVKQLGQRFPNLRFEAVPAQEFDFNQWPGEGETFDAVVSGLPWTAFPESLQKAILDHVLPRLRPGGIFVTFAYTGFHLLPKGRCFRDLLASRCYKLTTTTTVWGNLPPAFVYVATAGEAVAPANSNSGR</sequence>